<dbReference type="Proteomes" id="UP001321749">
    <property type="component" value="Unassembled WGS sequence"/>
</dbReference>
<feature type="transmembrane region" description="Helical" evidence="1">
    <location>
        <begin position="393"/>
        <end position="411"/>
    </location>
</feature>
<keyword evidence="1" id="KW-0812">Transmembrane</keyword>
<comment type="caution">
    <text evidence="2">The sequence shown here is derived from an EMBL/GenBank/DDBJ whole genome shotgun (WGS) entry which is preliminary data.</text>
</comment>
<dbReference type="AlphaFoldDB" id="A0AAV9HRW1"/>
<keyword evidence="3" id="KW-1185">Reference proteome</keyword>
<keyword evidence="1" id="KW-1133">Transmembrane helix</keyword>
<gene>
    <name evidence="2" type="ORF">QBC42DRAFT_265169</name>
</gene>
<evidence type="ECO:0000313" key="2">
    <source>
        <dbReference type="EMBL" id="KAK4463593.1"/>
    </source>
</evidence>
<keyword evidence="1" id="KW-0472">Membrane</keyword>
<protein>
    <submittedName>
        <fullName evidence="2">Uncharacterized protein</fullName>
    </submittedName>
</protein>
<reference evidence="2" key="1">
    <citation type="journal article" date="2023" name="Mol. Phylogenet. Evol.">
        <title>Genome-scale phylogeny and comparative genomics of the fungal order Sordariales.</title>
        <authorList>
            <person name="Hensen N."/>
            <person name="Bonometti L."/>
            <person name="Westerberg I."/>
            <person name="Brannstrom I.O."/>
            <person name="Guillou S."/>
            <person name="Cros-Aarteil S."/>
            <person name="Calhoun S."/>
            <person name="Haridas S."/>
            <person name="Kuo A."/>
            <person name="Mondo S."/>
            <person name="Pangilinan J."/>
            <person name="Riley R."/>
            <person name="LaButti K."/>
            <person name="Andreopoulos B."/>
            <person name="Lipzen A."/>
            <person name="Chen C."/>
            <person name="Yan M."/>
            <person name="Daum C."/>
            <person name="Ng V."/>
            <person name="Clum A."/>
            <person name="Steindorff A."/>
            <person name="Ohm R.A."/>
            <person name="Martin F."/>
            <person name="Silar P."/>
            <person name="Natvig D.O."/>
            <person name="Lalanne C."/>
            <person name="Gautier V."/>
            <person name="Ament-Velasquez S.L."/>
            <person name="Kruys A."/>
            <person name="Hutchinson M.I."/>
            <person name="Powell A.J."/>
            <person name="Barry K."/>
            <person name="Miller A.N."/>
            <person name="Grigoriev I.V."/>
            <person name="Debuchy R."/>
            <person name="Gladieux P."/>
            <person name="Hiltunen Thoren M."/>
            <person name="Johannesson H."/>
        </authorList>
    </citation>
    <scope>NUCLEOTIDE SEQUENCE</scope>
    <source>
        <strain evidence="2">PSN324</strain>
    </source>
</reference>
<proteinExistence type="predicted"/>
<feature type="transmembrane region" description="Helical" evidence="1">
    <location>
        <begin position="251"/>
        <end position="276"/>
    </location>
</feature>
<feature type="transmembrane region" description="Helical" evidence="1">
    <location>
        <begin position="361"/>
        <end position="381"/>
    </location>
</feature>
<organism evidence="2 3">
    <name type="scientific">Cladorrhinum samala</name>
    <dbReference type="NCBI Taxonomy" id="585594"/>
    <lineage>
        <taxon>Eukaryota</taxon>
        <taxon>Fungi</taxon>
        <taxon>Dikarya</taxon>
        <taxon>Ascomycota</taxon>
        <taxon>Pezizomycotina</taxon>
        <taxon>Sordariomycetes</taxon>
        <taxon>Sordariomycetidae</taxon>
        <taxon>Sordariales</taxon>
        <taxon>Podosporaceae</taxon>
        <taxon>Cladorrhinum</taxon>
    </lineage>
</organism>
<name>A0AAV9HRW1_9PEZI</name>
<feature type="transmembrane region" description="Helical" evidence="1">
    <location>
        <begin position="45"/>
        <end position="73"/>
    </location>
</feature>
<sequence>MVLSMRQSPVTYSTFLAVFLHQDSSILGLYHLISDRTFYRALGSRVAAAFTVASLLLTLAFPTIMSAMTGYVLATEAFVTGKSDRILIPYQDFREVIYVVHDGWRVNGTADHMIFSSNRLSSSLDRPPNSLQRRTEASLHGRSGLSLEYNEHDLRAVARYVNAYGFYGLNTTLNSTQFNGKILDGPPLNISAFFLSKYSLLPGHYWVDPSTNTTPFQDEWNQKLRYENDTYSLREILKGGKCQPVSDRYQWGFSFVQMFITAALLMVWTAGIWTMWLKVHLNSSTTEHGRAPKRWRGMLHLADSIKCDLVAAGIDWRQLTNEQLATAIKKRLKGGNVSFSVNAVNNTNIGIWSHLLKHFKVLKWWTISLTLQLVVFVWAALWALDYPELPEPWWAFFAIWSSLLLLLCLFIRGASIRYLFLHFLLSVAGNSVAQLYWYRRLGFSPFLLLRHLGHHSVPNITYLE</sequence>
<evidence type="ECO:0000313" key="3">
    <source>
        <dbReference type="Proteomes" id="UP001321749"/>
    </source>
</evidence>
<accession>A0AAV9HRW1</accession>
<evidence type="ECO:0000256" key="1">
    <source>
        <dbReference type="SAM" id="Phobius"/>
    </source>
</evidence>
<feature type="transmembrane region" description="Helical" evidence="1">
    <location>
        <begin position="418"/>
        <end position="438"/>
    </location>
</feature>
<dbReference type="EMBL" id="MU864957">
    <property type="protein sequence ID" value="KAK4463593.1"/>
    <property type="molecule type" value="Genomic_DNA"/>
</dbReference>
<reference evidence="2" key="2">
    <citation type="submission" date="2023-06" db="EMBL/GenBank/DDBJ databases">
        <authorList>
            <consortium name="Lawrence Berkeley National Laboratory"/>
            <person name="Mondo S.J."/>
            <person name="Hensen N."/>
            <person name="Bonometti L."/>
            <person name="Westerberg I."/>
            <person name="Brannstrom I.O."/>
            <person name="Guillou S."/>
            <person name="Cros-Aarteil S."/>
            <person name="Calhoun S."/>
            <person name="Haridas S."/>
            <person name="Kuo A."/>
            <person name="Pangilinan J."/>
            <person name="Riley R."/>
            <person name="Labutti K."/>
            <person name="Andreopoulos B."/>
            <person name="Lipzen A."/>
            <person name="Chen C."/>
            <person name="Yanf M."/>
            <person name="Daum C."/>
            <person name="Ng V."/>
            <person name="Clum A."/>
            <person name="Steindorff A."/>
            <person name="Ohm R."/>
            <person name="Martin F."/>
            <person name="Silar P."/>
            <person name="Natvig D."/>
            <person name="Lalanne C."/>
            <person name="Gautier V."/>
            <person name="Ament-Velasquez S.L."/>
            <person name="Kruys A."/>
            <person name="Hutchinson M.I."/>
            <person name="Powell A.J."/>
            <person name="Barry K."/>
            <person name="Miller A.N."/>
            <person name="Grigoriev I.V."/>
            <person name="Debuchy R."/>
            <person name="Gladieux P."/>
            <person name="Thoren M.H."/>
            <person name="Johannesson H."/>
        </authorList>
    </citation>
    <scope>NUCLEOTIDE SEQUENCE</scope>
    <source>
        <strain evidence="2">PSN324</strain>
    </source>
</reference>